<organism evidence="2 3">
    <name type="scientific">Variovorax soli</name>
    <dbReference type="NCBI Taxonomy" id="376815"/>
    <lineage>
        <taxon>Bacteria</taxon>
        <taxon>Pseudomonadati</taxon>
        <taxon>Pseudomonadota</taxon>
        <taxon>Betaproteobacteria</taxon>
        <taxon>Burkholderiales</taxon>
        <taxon>Comamonadaceae</taxon>
        <taxon>Variovorax</taxon>
    </lineage>
</organism>
<accession>A0ABU1N830</accession>
<gene>
    <name evidence="2" type="ORF">J2739_000368</name>
</gene>
<sequence>MPIEGIRHTMHPSLLWAPTATGFRALGAALLWGLIEVLALARSRRSTQRATRT</sequence>
<evidence type="ECO:0000256" key="1">
    <source>
        <dbReference type="SAM" id="Phobius"/>
    </source>
</evidence>
<comment type="caution">
    <text evidence="2">The sequence shown here is derived from an EMBL/GenBank/DDBJ whole genome shotgun (WGS) entry which is preliminary data.</text>
</comment>
<feature type="transmembrane region" description="Helical" evidence="1">
    <location>
        <begin position="20"/>
        <end position="41"/>
    </location>
</feature>
<evidence type="ECO:0000313" key="2">
    <source>
        <dbReference type="EMBL" id="MDR6534608.1"/>
    </source>
</evidence>
<evidence type="ECO:0000313" key="3">
    <source>
        <dbReference type="Proteomes" id="UP001184230"/>
    </source>
</evidence>
<proteinExistence type="predicted"/>
<dbReference type="EMBL" id="JAVDRF010000001">
    <property type="protein sequence ID" value="MDR6534608.1"/>
    <property type="molecule type" value="Genomic_DNA"/>
</dbReference>
<keyword evidence="1" id="KW-1133">Transmembrane helix</keyword>
<dbReference type="Proteomes" id="UP001184230">
    <property type="component" value="Unassembled WGS sequence"/>
</dbReference>
<keyword evidence="1" id="KW-0812">Transmembrane</keyword>
<name>A0ABU1N830_9BURK</name>
<reference evidence="2 3" key="1">
    <citation type="submission" date="2023-07" db="EMBL/GenBank/DDBJ databases">
        <title>Sorghum-associated microbial communities from plants grown in Nebraska, USA.</title>
        <authorList>
            <person name="Schachtman D."/>
        </authorList>
    </citation>
    <scope>NUCLEOTIDE SEQUENCE [LARGE SCALE GENOMIC DNA]</scope>
    <source>
        <strain evidence="2 3">DS1781</strain>
    </source>
</reference>
<protein>
    <submittedName>
        <fullName evidence="2">Uncharacterized protein</fullName>
    </submittedName>
</protein>
<keyword evidence="1" id="KW-0472">Membrane</keyword>
<keyword evidence="3" id="KW-1185">Reference proteome</keyword>